<feature type="compositionally biased region" description="Basic and acidic residues" evidence="5">
    <location>
        <begin position="241"/>
        <end position="251"/>
    </location>
</feature>
<sequence>MKAKRFWILVCSLCNTAQGSAAAVLHNRYAAVIDAGSTGTRLHVFAYHWNPALCEGHGAVEVAVPDKNKKVYPGLSSFTQKVSEVPDYLDRLRVFLDGEVPKGMRASTPLFFRATAGIRNLPRTVAKRILQSVQESLQSWGYLFETSWARVMGGKEEGVLGWLVLNELLGTFPHESLLVGGGGSSVDPDLEGKRQRASLFEVGGASAQVVVELSSLSAPAQVRSDSALEKEGSGQSPANGRGEDNFGERTSRTPPVSANRLLRFCGREYHLHAFSFLGLGRQLSLENLILREAAAVLDPFSPPQKRRRREQDRQKDRETEKEGLSAVPVACLQRGASMVVGHSEVSDAPSRAPPVPASVEPPGFLTAVPLPVEKEKGASASSPSTPCERSALWCNFPGTEEERILVEGDGDGEGLEDGDAETESFDSTQGGEGMRVWGPGSGVSPRGQSGLRANESASNAMSTTSKSLVVVRTVEAFGTGKLDSCLNSVASNVLDYLPPLPPEVRRRLAEAPLYCTENCHWENVKTRGGEAGGVLSSADLREAARAVCGLHVNAVKAKLGSAAEEERSRTACFGLSLFAETFTGLLGLPPDFQATAANSVGEADLGWAAGVLLLSVPELFRSGVLSLNETDFEAVTEKQSIPLLPATEKISEAAPASFGAFANSSSSSSASHIYSSPPRWEDLEGVGERGDEKEKEGDLDRERQQAVPLPLAVIS</sequence>
<feature type="compositionally biased region" description="Basic and acidic residues" evidence="5">
    <location>
        <begin position="309"/>
        <end position="323"/>
    </location>
</feature>
<evidence type="ECO:0000256" key="5">
    <source>
        <dbReference type="SAM" id="MobiDB-lite"/>
    </source>
</evidence>
<feature type="region of interest" description="Disordered" evidence="5">
    <location>
        <begin position="661"/>
        <end position="715"/>
    </location>
</feature>
<keyword evidence="4" id="KW-0067">ATP-binding</keyword>
<feature type="active site" description="Proton acceptor" evidence="3">
    <location>
        <position position="157"/>
    </location>
</feature>
<dbReference type="Gene3D" id="3.30.420.150">
    <property type="entry name" value="Exopolyphosphatase. Domain 2"/>
    <property type="match status" value="1"/>
</dbReference>
<evidence type="ECO:0000256" key="4">
    <source>
        <dbReference type="PIRSR" id="PIRSR600407-2"/>
    </source>
</evidence>
<dbReference type="CDD" id="cd24003">
    <property type="entry name" value="ASKHA_NBD_GDA1_CD39_NTPase"/>
    <property type="match status" value="1"/>
</dbReference>
<feature type="region of interest" description="Disordered" evidence="5">
    <location>
        <begin position="222"/>
        <end position="254"/>
    </location>
</feature>
<feature type="region of interest" description="Disordered" evidence="5">
    <location>
        <begin position="409"/>
        <end position="459"/>
    </location>
</feature>
<dbReference type="InterPro" id="IPR000407">
    <property type="entry name" value="GDA1_CD39_NTPase"/>
</dbReference>
<evidence type="ECO:0000256" key="3">
    <source>
        <dbReference type="PIRSR" id="PIRSR600407-1"/>
    </source>
</evidence>
<evidence type="ECO:0000313" key="7">
    <source>
        <dbReference type="EMBL" id="CEM11808.1"/>
    </source>
</evidence>
<dbReference type="Gene3D" id="3.30.420.40">
    <property type="match status" value="1"/>
</dbReference>
<feature type="signal peptide" evidence="6">
    <location>
        <begin position="1"/>
        <end position="22"/>
    </location>
</feature>
<dbReference type="EMBL" id="CDMZ01000323">
    <property type="protein sequence ID" value="CEM11808.1"/>
    <property type="molecule type" value="Genomic_DNA"/>
</dbReference>
<keyword evidence="6" id="KW-0732">Signal</keyword>
<feature type="compositionally biased region" description="Acidic residues" evidence="5">
    <location>
        <begin position="409"/>
        <end position="424"/>
    </location>
</feature>
<evidence type="ECO:0000256" key="1">
    <source>
        <dbReference type="ARBA" id="ARBA00009283"/>
    </source>
</evidence>
<feature type="compositionally biased region" description="Low complexity" evidence="5">
    <location>
        <begin position="661"/>
        <end position="676"/>
    </location>
</feature>
<dbReference type="Pfam" id="PF01150">
    <property type="entry name" value="GDA1_CD39"/>
    <property type="match status" value="1"/>
</dbReference>
<proteinExistence type="inferred from homology"/>
<comment type="similarity">
    <text evidence="1">Belongs to the GDA1/CD39 NTPase family.</text>
</comment>
<keyword evidence="2" id="KW-0378">Hydrolase</keyword>
<dbReference type="GO" id="GO:0005524">
    <property type="term" value="F:ATP binding"/>
    <property type="evidence" value="ECO:0007669"/>
    <property type="project" value="UniProtKB-KW"/>
</dbReference>
<feature type="region of interest" description="Disordered" evidence="5">
    <location>
        <begin position="300"/>
        <end position="324"/>
    </location>
</feature>
<organism evidence="7">
    <name type="scientific">Chromera velia CCMP2878</name>
    <dbReference type="NCBI Taxonomy" id="1169474"/>
    <lineage>
        <taxon>Eukaryota</taxon>
        <taxon>Sar</taxon>
        <taxon>Alveolata</taxon>
        <taxon>Colpodellida</taxon>
        <taxon>Chromeraceae</taxon>
        <taxon>Chromera</taxon>
    </lineage>
</organism>
<feature type="compositionally biased region" description="Basic and acidic residues" evidence="5">
    <location>
        <begin position="679"/>
        <end position="704"/>
    </location>
</feature>
<feature type="chain" id="PRO_5005189042" description="GDA1/CD39 (Nucleoside phosphatase) family protein" evidence="6">
    <location>
        <begin position="23"/>
        <end position="715"/>
    </location>
</feature>
<reference evidence="7" key="1">
    <citation type="submission" date="2014-11" db="EMBL/GenBank/DDBJ databases">
        <authorList>
            <person name="Otto D Thomas"/>
            <person name="Naeem Raeece"/>
        </authorList>
    </citation>
    <scope>NUCLEOTIDE SEQUENCE</scope>
</reference>
<protein>
    <recommendedName>
        <fullName evidence="8">GDA1/CD39 (Nucleoside phosphatase) family protein</fullName>
    </recommendedName>
</protein>
<dbReference type="AlphaFoldDB" id="A0A0G4FG53"/>
<dbReference type="PANTHER" id="PTHR11782">
    <property type="entry name" value="ADENOSINE/GUANOSINE DIPHOSPHATASE"/>
    <property type="match status" value="1"/>
</dbReference>
<evidence type="ECO:0000256" key="6">
    <source>
        <dbReference type="SAM" id="SignalP"/>
    </source>
</evidence>
<evidence type="ECO:0000256" key="2">
    <source>
        <dbReference type="ARBA" id="ARBA00022801"/>
    </source>
</evidence>
<dbReference type="GO" id="GO:0016787">
    <property type="term" value="F:hydrolase activity"/>
    <property type="evidence" value="ECO:0007669"/>
    <property type="project" value="UniProtKB-KW"/>
</dbReference>
<dbReference type="PANTHER" id="PTHR11782:SF127">
    <property type="entry name" value="NTPASE, ISOFORM F"/>
    <property type="match status" value="1"/>
</dbReference>
<dbReference type="VEuPathDB" id="CryptoDB:Cvel_16666"/>
<keyword evidence="4" id="KW-0547">Nucleotide-binding</keyword>
<evidence type="ECO:0008006" key="8">
    <source>
        <dbReference type="Google" id="ProtNLM"/>
    </source>
</evidence>
<gene>
    <name evidence="7" type="ORF">Cvel_16666</name>
</gene>
<accession>A0A0G4FG53</accession>
<name>A0A0G4FG53_9ALVE</name>
<feature type="binding site" evidence="4">
    <location>
        <begin position="204"/>
        <end position="208"/>
    </location>
    <ligand>
        <name>ATP</name>
        <dbReference type="ChEBI" id="CHEBI:30616"/>
    </ligand>
</feature>